<protein>
    <submittedName>
        <fullName evidence="1">Uncharacterized protein</fullName>
    </submittedName>
</protein>
<name>A0AAU7XAV4_9HYPH</name>
<organism evidence="1">
    <name type="scientific">Methyloraptor flagellatus</name>
    <dbReference type="NCBI Taxonomy" id="3162530"/>
    <lineage>
        <taxon>Bacteria</taxon>
        <taxon>Pseudomonadati</taxon>
        <taxon>Pseudomonadota</taxon>
        <taxon>Alphaproteobacteria</taxon>
        <taxon>Hyphomicrobiales</taxon>
        <taxon>Ancalomicrobiaceae</taxon>
        <taxon>Methyloraptor</taxon>
    </lineage>
</organism>
<sequence>MLPDQVFQMGAGGLEQVVLDLLVAEDVMAELLGRLGLEARRAACRCRRSRASA</sequence>
<dbReference type="RefSeq" id="WP_407049966.1">
    <property type="nucleotide sequence ID" value="NZ_CP158568.1"/>
</dbReference>
<dbReference type="KEGG" id="mflg:ABS361_00770"/>
<evidence type="ECO:0000313" key="1">
    <source>
        <dbReference type="EMBL" id="XBY44874.1"/>
    </source>
</evidence>
<reference evidence="1" key="1">
    <citation type="submission" date="2024-06" db="EMBL/GenBank/DDBJ databases">
        <title>Methylostella associata gen. nov., sp. nov., a novel Ancalomicrobiaceae-affiliated facultatively methylotrophic bacteria that feed on methanotrophs of the genus Methylococcus.</title>
        <authorList>
            <person name="Saltykova V."/>
            <person name="Danilova O.V."/>
            <person name="Oshkin I.Y."/>
            <person name="Belova S.E."/>
            <person name="Pimenov N.V."/>
            <person name="Dedysh S.N."/>
        </authorList>
    </citation>
    <scope>NUCLEOTIDE SEQUENCE</scope>
    <source>
        <strain evidence="1">S20</strain>
    </source>
</reference>
<dbReference type="AlphaFoldDB" id="A0AAU7XAV4"/>
<gene>
    <name evidence="1" type="ORF">ABS361_00770</name>
</gene>
<accession>A0AAU7XAV4</accession>
<dbReference type="EMBL" id="CP158568">
    <property type="protein sequence ID" value="XBY44874.1"/>
    <property type="molecule type" value="Genomic_DNA"/>
</dbReference>
<proteinExistence type="predicted"/>